<dbReference type="SUPFAM" id="SSF52266">
    <property type="entry name" value="SGNH hydrolase"/>
    <property type="match status" value="1"/>
</dbReference>
<dbReference type="Gene3D" id="3.40.50.1110">
    <property type="entry name" value="SGNH hydrolase"/>
    <property type="match status" value="1"/>
</dbReference>
<proteinExistence type="predicted"/>
<evidence type="ECO:0008006" key="3">
    <source>
        <dbReference type="Google" id="ProtNLM"/>
    </source>
</evidence>
<organism evidence="1 2">
    <name type="scientific">Bacteroides graminisolvens DSM 19988 = JCM 15093</name>
    <dbReference type="NCBI Taxonomy" id="1121097"/>
    <lineage>
        <taxon>Bacteria</taxon>
        <taxon>Pseudomonadati</taxon>
        <taxon>Bacteroidota</taxon>
        <taxon>Bacteroidia</taxon>
        <taxon>Bacteroidales</taxon>
        <taxon>Bacteroidaceae</taxon>
        <taxon>Bacteroides</taxon>
    </lineage>
</organism>
<evidence type="ECO:0000313" key="2">
    <source>
        <dbReference type="Proteomes" id="UP000027601"/>
    </source>
</evidence>
<dbReference type="Proteomes" id="UP000027601">
    <property type="component" value="Unassembled WGS sequence"/>
</dbReference>
<protein>
    <recommendedName>
        <fullName evidence="3">SGNH hydrolase-type esterase domain-containing protein</fullName>
    </recommendedName>
</protein>
<keyword evidence="2" id="KW-1185">Reference proteome</keyword>
<dbReference type="CDD" id="cd00229">
    <property type="entry name" value="SGNH_hydrolase"/>
    <property type="match status" value="1"/>
</dbReference>
<evidence type="ECO:0000313" key="1">
    <source>
        <dbReference type="EMBL" id="GAK36382.1"/>
    </source>
</evidence>
<dbReference type="InterPro" id="IPR036514">
    <property type="entry name" value="SGNH_hydro_sf"/>
</dbReference>
<reference evidence="1 2" key="1">
    <citation type="journal article" date="2015" name="Microbes Environ.">
        <title>Distribution and evolution of nitrogen fixation genes in the phylum bacteroidetes.</title>
        <authorList>
            <person name="Inoue J."/>
            <person name="Oshima K."/>
            <person name="Suda W."/>
            <person name="Sakamoto M."/>
            <person name="Iino T."/>
            <person name="Noda S."/>
            <person name="Hongoh Y."/>
            <person name="Hattori M."/>
            <person name="Ohkuma M."/>
        </authorList>
    </citation>
    <scope>NUCLEOTIDE SEQUENCE [LARGE SCALE GENOMIC DNA]</scope>
    <source>
        <strain evidence="1 2">JCM 15093</strain>
    </source>
</reference>
<dbReference type="RefSeq" id="WP_081698255.1">
    <property type="nucleotide sequence ID" value="NZ_ATZI01000001.1"/>
</dbReference>
<name>A0A069D1R8_9BACE</name>
<sequence>MNKKYIRLTILLAVVACLFSFMSGQVRLFVIGDSISIFYGPYLKQYVEGKYEYDRKRDKGEAMEDLDNPIGANGGDSRMVVEYLKKLSANRSFHTDVLLVNCGLHDVKTHPITGDKQISLEEYRHNLDTIYRLSQEMKAKLVWVNCTPVNDSIHNGKGVAFHRYNRDVQCYNAVADSLFFSKGVPIIDMYSFSLRFPLDAYIDHVHYSAKYRKLQAAYIAGFLESLK</sequence>
<gene>
    <name evidence="1" type="ORF">JCM15093_1540</name>
</gene>
<accession>A0A069D1R8</accession>
<dbReference type="EMBL" id="BAJS01000006">
    <property type="protein sequence ID" value="GAK36382.1"/>
    <property type="molecule type" value="Genomic_DNA"/>
</dbReference>
<dbReference type="AlphaFoldDB" id="A0A069D1R8"/>
<dbReference type="eggNOG" id="COG2755">
    <property type="taxonomic scope" value="Bacteria"/>
</dbReference>
<dbReference type="STRING" id="1121097.GCA_000428125_00727"/>
<dbReference type="OrthoDB" id="1953620at2"/>
<dbReference type="GO" id="GO:0016788">
    <property type="term" value="F:hydrolase activity, acting on ester bonds"/>
    <property type="evidence" value="ECO:0007669"/>
    <property type="project" value="UniProtKB-ARBA"/>
</dbReference>
<comment type="caution">
    <text evidence="1">The sequence shown here is derived from an EMBL/GenBank/DDBJ whole genome shotgun (WGS) entry which is preliminary data.</text>
</comment>